<dbReference type="AlphaFoldDB" id="E6K796"/>
<comment type="caution">
    <text evidence="1">The sequence shown here is derived from an EMBL/GenBank/DDBJ whole genome shotgun (WGS) entry which is preliminary data.</text>
</comment>
<organism evidence="1 2">
    <name type="scientific">Segatella buccae ATCC 33574</name>
    <dbReference type="NCBI Taxonomy" id="873513"/>
    <lineage>
        <taxon>Bacteria</taxon>
        <taxon>Pseudomonadati</taxon>
        <taxon>Bacteroidota</taxon>
        <taxon>Bacteroidia</taxon>
        <taxon>Bacteroidales</taxon>
        <taxon>Prevotellaceae</taxon>
        <taxon>Segatella</taxon>
    </lineage>
</organism>
<gene>
    <name evidence="1" type="ORF">HMPREF6485_1743</name>
</gene>
<dbReference type="Proteomes" id="UP000003112">
    <property type="component" value="Unassembled WGS sequence"/>
</dbReference>
<protein>
    <submittedName>
        <fullName evidence="1">Uncharacterized protein</fullName>
    </submittedName>
</protein>
<sequence length="50" mass="6025">MFKEVRVSVKESLFHVCFLAFIVFNLRCKDNTYFHICKLKLAKSCFFFII</sequence>
<proteinExistence type="predicted"/>
<dbReference type="HOGENOM" id="CLU_3121138_0_0_10"/>
<evidence type="ECO:0000313" key="1">
    <source>
        <dbReference type="EMBL" id="EFU30464.1"/>
    </source>
</evidence>
<evidence type="ECO:0000313" key="2">
    <source>
        <dbReference type="Proteomes" id="UP000003112"/>
    </source>
</evidence>
<dbReference type="EMBL" id="AEPD01000028">
    <property type="protein sequence ID" value="EFU30464.1"/>
    <property type="molecule type" value="Genomic_DNA"/>
</dbReference>
<reference evidence="1 2" key="1">
    <citation type="submission" date="2010-10" db="EMBL/GenBank/DDBJ databases">
        <authorList>
            <person name="Muzny D."/>
            <person name="Qin X."/>
            <person name="Deng J."/>
            <person name="Jiang H."/>
            <person name="Liu Y."/>
            <person name="Qu J."/>
            <person name="Song X.-Z."/>
            <person name="Zhang L."/>
            <person name="Thornton R."/>
            <person name="Coyle M."/>
            <person name="Francisco L."/>
            <person name="Jackson L."/>
            <person name="Javaid M."/>
            <person name="Korchina V."/>
            <person name="Kovar C."/>
            <person name="Mata R."/>
            <person name="Mathew T."/>
            <person name="Ngo R."/>
            <person name="Nguyen L."/>
            <person name="Nguyen N."/>
            <person name="Okwuonu G."/>
            <person name="Ongeri F."/>
            <person name="Pham C."/>
            <person name="Simmons D."/>
            <person name="Wilczek-Boney K."/>
            <person name="Hale W."/>
            <person name="Jakkamsetti A."/>
            <person name="Pham P."/>
            <person name="Ruth R."/>
            <person name="San Lucas F."/>
            <person name="Warren J."/>
            <person name="Zhang J."/>
            <person name="Zhao Z."/>
            <person name="Zhou C."/>
            <person name="Zhu D."/>
            <person name="Lee S."/>
            <person name="Bess C."/>
            <person name="Blankenburg K."/>
            <person name="Forbes L."/>
            <person name="Fu Q."/>
            <person name="Gubbala S."/>
            <person name="Hirani K."/>
            <person name="Jayaseelan J.C."/>
            <person name="Lara F."/>
            <person name="Munidasa M."/>
            <person name="Palculict T."/>
            <person name="Patil S."/>
            <person name="Pu L.-L."/>
            <person name="Saada N."/>
            <person name="Tang L."/>
            <person name="Weissenberger G."/>
            <person name="Zhu Y."/>
            <person name="Hemphill L."/>
            <person name="Shang Y."/>
            <person name="Youmans B."/>
            <person name="Ayvaz T."/>
            <person name="Ross M."/>
            <person name="Santibanez J."/>
            <person name="Aqrawi P."/>
            <person name="Gross S."/>
            <person name="Joshi V."/>
            <person name="Fowler G."/>
            <person name="Nazareth L."/>
            <person name="Reid J."/>
            <person name="Worley K."/>
            <person name="Petrosino J."/>
            <person name="Highlander S."/>
            <person name="Gibbs R."/>
        </authorList>
    </citation>
    <scope>NUCLEOTIDE SEQUENCE [LARGE SCALE GENOMIC DNA]</scope>
    <source>
        <strain evidence="1 2">ATCC 33574</strain>
    </source>
</reference>
<dbReference type="STRING" id="873513.HMPREF6485_1743"/>
<name>E6K796_9BACT</name>
<keyword evidence="2" id="KW-1185">Reference proteome</keyword>
<accession>E6K796</accession>